<dbReference type="InterPro" id="IPR012675">
    <property type="entry name" value="Beta-grasp_dom_sf"/>
</dbReference>
<dbReference type="Gene3D" id="3.10.20.30">
    <property type="match status" value="1"/>
</dbReference>
<evidence type="ECO:0008006" key="3">
    <source>
        <dbReference type="Google" id="ProtNLM"/>
    </source>
</evidence>
<organism evidence="1 2">
    <name type="scientific">Mesoterricola silvestris</name>
    <dbReference type="NCBI Taxonomy" id="2927979"/>
    <lineage>
        <taxon>Bacteria</taxon>
        <taxon>Pseudomonadati</taxon>
        <taxon>Acidobacteriota</taxon>
        <taxon>Holophagae</taxon>
        <taxon>Holophagales</taxon>
        <taxon>Holophagaceae</taxon>
        <taxon>Mesoterricola</taxon>
    </lineage>
</organism>
<proteinExistence type="predicted"/>
<gene>
    <name evidence="1" type="ORF">METEAL_08540</name>
</gene>
<dbReference type="SUPFAM" id="SSF54285">
    <property type="entry name" value="MoaD/ThiS"/>
    <property type="match status" value="1"/>
</dbReference>
<reference evidence="2" key="1">
    <citation type="journal article" date="2023" name="Int. J. Syst. Evol. Microbiol.">
        <title>Mesoterricola silvestris gen. nov., sp. nov., Mesoterricola sediminis sp. nov., Geothrix oryzae sp. nov., Geothrix edaphica sp. nov., Geothrix rubra sp. nov., and Geothrix limicola sp. nov., six novel members of Acidobacteriota isolated from soils.</title>
        <authorList>
            <person name="Itoh H."/>
            <person name="Sugisawa Y."/>
            <person name="Mise K."/>
            <person name="Xu Z."/>
            <person name="Kuniyasu M."/>
            <person name="Ushijima N."/>
            <person name="Kawano K."/>
            <person name="Kobayashi E."/>
            <person name="Shiratori Y."/>
            <person name="Masuda Y."/>
            <person name="Senoo K."/>
        </authorList>
    </citation>
    <scope>NUCLEOTIDE SEQUENCE [LARGE SCALE GENOMIC DNA]</scope>
    <source>
        <strain evidence="2">W79</strain>
    </source>
</reference>
<keyword evidence="2" id="KW-1185">Reference proteome</keyword>
<dbReference type="InterPro" id="IPR003749">
    <property type="entry name" value="ThiS/MoaD-like"/>
</dbReference>
<sequence>MTVTLELTYDMAKALGTRALQVEGARTVAEALRAARERFAGREGDFERMAGVAAIAVNGVLVAHRREGVRLADGDLVTFVKTAAGG</sequence>
<dbReference type="AlphaFoldDB" id="A0AA48GLI7"/>
<dbReference type="CDD" id="cd17040">
    <property type="entry name" value="Ubl_MoaD_like"/>
    <property type="match status" value="1"/>
</dbReference>
<dbReference type="Proteomes" id="UP001238179">
    <property type="component" value="Chromosome"/>
</dbReference>
<dbReference type="KEGG" id="msil:METEAL_08540"/>
<evidence type="ECO:0000313" key="2">
    <source>
        <dbReference type="Proteomes" id="UP001238179"/>
    </source>
</evidence>
<dbReference type="InterPro" id="IPR016155">
    <property type="entry name" value="Mopterin_synth/thiamin_S_b"/>
</dbReference>
<dbReference type="RefSeq" id="WP_316414580.1">
    <property type="nucleotide sequence ID" value="NZ_AP027080.1"/>
</dbReference>
<accession>A0AA48GLI7</accession>
<evidence type="ECO:0000313" key="1">
    <source>
        <dbReference type="EMBL" id="BDU71680.1"/>
    </source>
</evidence>
<dbReference type="EMBL" id="AP027080">
    <property type="protein sequence ID" value="BDU71680.1"/>
    <property type="molecule type" value="Genomic_DNA"/>
</dbReference>
<name>A0AA48GLI7_9BACT</name>
<dbReference type="Pfam" id="PF02597">
    <property type="entry name" value="ThiS"/>
    <property type="match status" value="1"/>
</dbReference>
<protein>
    <recommendedName>
        <fullName evidence="3">MoaD/ThiS family protein</fullName>
    </recommendedName>
</protein>